<evidence type="ECO:0000259" key="1">
    <source>
        <dbReference type="Pfam" id="PF01592"/>
    </source>
</evidence>
<dbReference type="GO" id="GO:0005506">
    <property type="term" value="F:iron ion binding"/>
    <property type="evidence" value="ECO:0007669"/>
    <property type="project" value="InterPro"/>
</dbReference>
<name>A0A2T3N2W3_9GAMM</name>
<dbReference type="GO" id="GO:0016226">
    <property type="term" value="P:iron-sulfur cluster assembly"/>
    <property type="evidence" value="ECO:0007669"/>
    <property type="project" value="InterPro"/>
</dbReference>
<dbReference type="PANTHER" id="PTHR10093">
    <property type="entry name" value="IRON-SULFUR CLUSTER ASSEMBLY ENZYME NIFU HOMOLOG"/>
    <property type="match status" value="1"/>
</dbReference>
<dbReference type="Gene3D" id="3.90.1010.10">
    <property type="match status" value="1"/>
</dbReference>
<dbReference type="GO" id="GO:0051536">
    <property type="term" value="F:iron-sulfur cluster binding"/>
    <property type="evidence" value="ECO:0007669"/>
    <property type="project" value="InterPro"/>
</dbReference>
<keyword evidence="3" id="KW-1185">Reference proteome</keyword>
<evidence type="ECO:0000313" key="2">
    <source>
        <dbReference type="EMBL" id="PSW06710.1"/>
    </source>
</evidence>
<dbReference type="InterPro" id="IPR002871">
    <property type="entry name" value="NIF_FeS_clus_asmbl_NifU_N"/>
</dbReference>
<proteinExistence type="predicted"/>
<dbReference type="CDD" id="cd06664">
    <property type="entry name" value="IscU_like"/>
    <property type="match status" value="1"/>
</dbReference>
<accession>A0A2T3N2W3</accession>
<dbReference type="AlphaFoldDB" id="A0A2T3N2W3"/>
<dbReference type="Pfam" id="PF01592">
    <property type="entry name" value="NifU_N"/>
    <property type="match status" value="1"/>
</dbReference>
<reference evidence="2 3" key="1">
    <citation type="submission" date="2018-03" db="EMBL/GenBank/DDBJ databases">
        <title>Whole genome sequencing of Histamine producing bacteria.</title>
        <authorList>
            <person name="Butler K."/>
        </authorList>
    </citation>
    <scope>NUCLEOTIDE SEQUENCE [LARGE SCALE GENOMIC DNA]</scope>
    <source>
        <strain evidence="2 3">DSM 16190</strain>
    </source>
</reference>
<gene>
    <name evidence="2" type="ORF">C9I89_04025</name>
</gene>
<dbReference type="OrthoDB" id="9804157at2"/>
<feature type="domain" description="NIF system FeS cluster assembly NifU N-terminal" evidence="1">
    <location>
        <begin position="2"/>
        <end position="108"/>
    </location>
</feature>
<dbReference type="SUPFAM" id="SSF82649">
    <property type="entry name" value="SufE/NifU"/>
    <property type="match status" value="1"/>
</dbReference>
<dbReference type="EMBL" id="PYMC01000002">
    <property type="protein sequence ID" value="PSW06710.1"/>
    <property type="molecule type" value="Genomic_DNA"/>
</dbReference>
<evidence type="ECO:0000313" key="3">
    <source>
        <dbReference type="Proteomes" id="UP000240904"/>
    </source>
</evidence>
<organism evidence="2 3">
    <name type="scientific">Photobacterium lipolyticum</name>
    <dbReference type="NCBI Taxonomy" id="266810"/>
    <lineage>
        <taxon>Bacteria</taxon>
        <taxon>Pseudomonadati</taxon>
        <taxon>Pseudomonadota</taxon>
        <taxon>Gammaproteobacteria</taxon>
        <taxon>Vibrionales</taxon>
        <taxon>Vibrionaceae</taxon>
        <taxon>Photobacterium</taxon>
    </lineage>
</organism>
<protein>
    <submittedName>
        <fullName evidence="2">Iron-sulfur cluster assembly scaffold protein</fullName>
    </submittedName>
</protein>
<dbReference type="RefSeq" id="WP_107282074.1">
    <property type="nucleotide sequence ID" value="NZ_PYMC01000002.1"/>
</dbReference>
<dbReference type="Proteomes" id="UP000240904">
    <property type="component" value="Unassembled WGS sequence"/>
</dbReference>
<sequence length="120" mass="13273">MFNEVIVDNFSNPSHQGEVDSAQANLKLGNPVCGDTVNISLQFESADTVSEAKFQAWGCATSLAMANVFCRYVEGRKLTEIKEVEADFITSLLGELEPSQHHCLEMLNELFDQCRSLEVA</sequence>
<comment type="caution">
    <text evidence="2">The sequence shown here is derived from an EMBL/GenBank/DDBJ whole genome shotgun (WGS) entry which is preliminary data.</text>
</comment>